<feature type="non-terminal residue" evidence="1">
    <location>
        <position position="64"/>
    </location>
</feature>
<organism evidence="1 2">
    <name type="scientific">Sousa chinensis</name>
    <name type="common">Indo-pacific humpbacked dolphin</name>
    <name type="synonym">Steno chinensis</name>
    <dbReference type="NCBI Taxonomy" id="103600"/>
    <lineage>
        <taxon>Eukaryota</taxon>
        <taxon>Metazoa</taxon>
        <taxon>Chordata</taxon>
        <taxon>Craniata</taxon>
        <taxon>Vertebrata</taxon>
        <taxon>Euteleostomi</taxon>
        <taxon>Mammalia</taxon>
        <taxon>Eutheria</taxon>
        <taxon>Laurasiatheria</taxon>
        <taxon>Artiodactyla</taxon>
        <taxon>Whippomorpha</taxon>
        <taxon>Cetacea</taxon>
        <taxon>Odontoceti</taxon>
        <taxon>Delphinidae</taxon>
        <taxon>Sousa</taxon>
    </lineage>
</organism>
<dbReference type="EMBL" id="QWLN02007139">
    <property type="protein sequence ID" value="TEA35737.1"/>
    <property type="molecule type" value="Genomic_DNA"/>
</dbReference>
<name>A0A484GIY9_SOUCH</name>
<feature type="non-terminal residue" evidence="1">
    <location>
        <position position="1"/>
    </location>
</feature>
<dbReference type="AlphaFoldDB" id="A0A484GIY9"/>
<gene>
    <name evidence="1" type="ORF">DBR06_SOUSAS1110094</name>
</gene>
<accession>A0A484GIY9</accession>
<keyword evidence="2" id="KW-1185">Reference proteome</keyword>
<evidence type="ECO:0000313" key="1">
    <source>
        <dbReference type="EMBL" id="TEA35737.1"/>
    </source>
</evidence>
<evidence type="ECO:0000313" key="2">
    <source>
        <dbReference type="Proteomes" id="UP000295264"/>
    </source>
</evidence>
<dbReference type="Proteomes" id="UP000295264">
    <property type="component" value="Unassembled WGS sequence"/>
</dbReference>
<sequence>IEATSLVVQWVRLWAPNAGGPGSIPGWGTRSHMHAATKSSHAAMKIPHATVKILHVATKDPACR</sequence>
<proteinExistence type="predicted"/>
<comment type="caution">
    <text evidence="1">The sequence shown here is derived from an EMBL/GenBank/DDBJ whole genome shotgun (WGS) entry which is preliminary data.</text>
</comment>
<reference evidence="1 2" key="1">
    <citation type="journal article" date="2018" name="Genomics">
        <title>Molecular footprints of inshore aquatic adaptation in Indo-Pacific humpback dolphin (Sousa chinensis).</title>
        <authorList>
            <person name="Ming Y."/>
            <person name="Jian J."/>
            <person name="Yu F."/>
            <person name="Yu X."/>
            <person name="Wang J."/>
            <person name="Liu W."/>
        </authorList>
    </citation>
    <scope>NUCLEOTIDE SEQUENCE [LARGE SCALE GENOMIC DNA]</scope>
    <source>
        <strain evidence="1">MY-2018</strain>
        <tissue evidence="1">Skin</tissue>
    </source>
</reference>
<protein>
    <submittedName>
        <fullName evidence="1">Uncharacterized protein</fullName>
    </submittedName>
</protein>